<keyword evidence="1" id="KW-0812">Transmembrane</keyword>
<dbReference type="AlphaFoldDB" id="A0A7C5TER8"/>
<feature type="transmembrane region" description="Helical" evidence="1">
    <location>
        <begin position="20"/>
        <end position="41"/>
    </location>
</feature>
<proteinExistence type="predicted"/>
<dbReference type="EMBL" id="DRZI01000007">
    <property type="protein sequence ID" value="HHP81074.1"/>
    <property type="molecule type" value="Genomic_DNA"/>
</dbReference>
<accession>A0A7C5TER8</accession>
<name>A0A7C5TER8_9CREN</name>
<evidence type="ECO:0008006" key="3">
    <source>
        <dbReference type="Google" id="ProtNLM"/>
    </source>
</evidence>
<comment type="caution">
    <text evidence="2">The sequence shown here is derived from an EMBL/GenBank/DDBJ whole genome shotgun (WGS) entry which is preliminary data.</text>
</comment>
<reference evidence="2" key="1">
    <citation type="journal article" date="2020" name="mSystems">
        <title>Genome- and Community-Level Interaction Insights into Carbon Utilization and Element Cycling Functions of Hydrothermarchaeota in Hydrothermal Sediment.</title>
        <authorList>
            <person name="Zhou Z."/>
            <person name="Liu Y."/>
            <person name="Xu W."/>
            <person name="Pan J."/>
            <person name="Luo Z.H."/>
            <person name="Li M."/>
        </authorList>
    </citation>
    <scope>NUCLEOTIDE SEQUENCE [LARGE SCALE GENOMIC DNA]</scope>
    <source>
        <strain evidence="2">SpSt-1121</strain>
    </source>
</reference>
<gene>
    <name evidence="2" type="ORF">ENM84_00260</name>
</gene>
<protein>
    <recommendedName>
        <fullName evidence="3">ABC transporter permease</fullName>
    </recommendedName>
</protein>
<evidence type="ECO:0000313" key="2">
    <source>
        <dbReference type="EMBL" id="HHP81074.1"/>
    </source>
</evidence>
<keyword evidence="1" id="KW-1133">Transmembrane helix</keyword>
<evidence type="ECO:0000256" key="1">
    <source>
        <dbReference type="SAM" id="Phobius"/>
    </source>
</evidence>
<feature type="transmembrane region" description="Helical" evidence="1">
    <location>
        <begin position="116"/>
        <end position="143"/>
    </location>
</feature>
<feature type="transmembrane region" description="Helical" evidence="1">
    <location>
        <begin position="75"/>
        <end position="96"/>
    </location>
</feature>
<sequence length="164" mass="18988">MAVVRVYKFYLRDVLSNGYFWFWSVFFMMFWLFMGAFVYGARFADEFSKQFPIGTPSPVIEETWREFTLHYTASWYGSIALFSMSSITIGLTQYIFYSTIPIRYLTKYSKASPLKFYTGFTLSAITSTVIFTLALLATSILLYSYKFHGFKTLISPKNMLGAVS</sequence>
<keyword evidence="1" id="KW-0472">Membrane</keyword>
<organism evidence="2">
    <name type="scientific">Ignisphaera aggregans</name>
    <dbReference type="NCBI Taxonomy" id="334771"/>
    <lineage>
        <taxon>Archaea</taxon>
        <taxon>Thermoproteota</taxon>
        <taxon>Thermoprotei</taxon>
        <taxon>Desulfurococcales</taxon>
        <taxon>Desulfurococcaceae</taxon>
        <taxon>Ignisphaera</taxon>
    </lineage>
</organism>